<feature type="signal peptide" evidence="1">
    <location>
        <begin position="1"/>
        <end position="18"/>
    </location>
</feature>
<reference evidence="2" key="2">
    <citation type="submission" date="2011-02" db="EMBL/GenBank/DDBJ databases">
        <authorList>
            <person name="MacLean D."/>
        </authorList>
    </citation>
    <scope>NUCLEOTIDE SEQUENCE</scope>
</reference>
<evidence type="ECO:0000313" key="2">
    <source>
        <dbReference type="EMBL" id="CCA18183.1"/>
    </source>
</evidence>
<sequence>MLELILYVFLIMLRASHGHGSPSRILHNSNDDTSHEVNDWVVLAICAILLHNTSSACTGTFH</sequence>
<dbReference type="EMBL" id="FR824091">
    <property type="protein sequence ID" value="CCA18183.1"/>
    <property type="molecule type" value="Genomic_DNA"/>
</dbReference>
<gene>
    <name evidence="2" type="primary">AlNc14C46G3736</name>
    <name evidence="2" type="ORF">ALNC14_043260</name>
</gene>
<evidence type="ECO:0000256" key="1">
    <source>
        <dbReference type="SAM" id="SignalP"/>
    </source>
</evidence>
<organism evidence="2">
    <name type="scientific">Albugo laibachii Nc14</name>
    <dbReference type="NCBI Taxonomy" id="890382"/>
    <lineage>
        <taxon>Eukaryota</taxon>
        <taxon>Sar</taxon>
        <taxon>Stramenopiles</taxon>
        <taxon>Oomycota</taxon>
        <taxon>Peronosporomycetes</taxon>
        <taxon>Albuginales</taxon>
        <taxon>Albuginaceae</taxon>
        <taxon>Albugo</taxon>
    </lineage>
</organism>
<proteinExistence type="predicted"/>
<reference evidence="2" key="1">
    <citation type="journal article" date="2011" name="PLoS Biol.">
        <title>Gene gain and loss during evolution of obligate parasitism in the white rust pathogen of Arabidopsis thaliana.</title>
        <authorList>
            <person name="Kemen E."/>
            <person name="Gardiner A."/>
            <person name="Schultz-Larsen T."/>
            <person name="Kemen A.C."/>
            <person name="Balmuth A.L."/>
            <person name="Robert-Seilaniantz A."/>
            <person name="Bailey K."/>
            <person name="Holub E."/>
            <person name="Studholme D.J."/>
            <person name="Maclean D."/>
            <person name="Jones J.D."/>
        </authorList>
    </citation>
    <scope>NUCLEOTIDE SEQUENCE</scope>
</reference>
<feature type="chain" id="PRO_5003261549" evidence="1">
    <location>
        <begin position="19"/>
        <end position="62"/>
    </location>
</feature>
<protein>
    <submittedName>
        <fullName evidence="2">AlNc14C46G3736 protein</fullName>
    </submittedName>
</protein>
<keyword evidence="1" id="KW-0732">Signal</keyword>
<dbReference type="AlphaFoldDB" id="F0WAL2"/>
<name>F0WAL2_9STRA</name>
<dbReference type="HOGENOM" id="CLU_2908739_0_0_1"/>
<accession>F0WAL2</accession>